<evidence type="ECO:0000313" key="2">
    <source>
        <dbReference type="Proteomes" id="UP000009222"/>
    </source>
</evidence>
<reference evidence="1 2" key="2">
    <citation type="journal article" date="2011" name="ISME J.">
        <title>RNA-seq reveals cooperative metabolic interactions between two termite-gut spirochete species in co-culture.</title>
        <authorList>
            <person name="Rosenthal A.Z."/>
            <person name="Matson E.G."/>
            <person name="Eldar A."/>
            <person name="Leadbetter J.R."/>
        </authorList>
    </citation>
    <scope>NUCLEOTIDE SEQUENCE [LARGE SCALE GENOMIC DNA]</scope>
    <source>
        <strain evidence="2">ATCC BAA-888 / DSM 13862 / ZAS-9</strain>
    </source>
</reference>
<proteinExistence type="predicted"/>
<dbReference type="Proteomes" id="UP000009222">
    <property type="component" value="Chromosome"/>
</dbReference>
<dbReference type="STRING" id="545695.TREAZ_1061"/>
<name>F5Y7L7_LEAAZ</name>
<evidence type="ECO:0000313" key="1">
    <source>
        <dbReference type="EMBL" id="AEF81886.1"/>
    </source>
</evidence>
<gene>
    <name evidence="1" type="ordered locus">TREAZ_1061</name>
</gene>
<accession>F5Y7L7</accession>
<sequence length="99" mass="11166">MFALSLRGVVMSSQMPCYQVLAQFAFYLHRPALVSTSIKKQTAPAHLVLSGLPFGHGLKCRRFFRTEEEAARYVSYLHTIYANRTVPASFLSHGQLSLF</sequence>
<dbReference type="HOGENOM" id="CLU_2511699_0_0_12"/>
<dbReference type="InParanoid" id="F5Y7L7"/>
<dbReference type="AlphaFoldDB" id="F5Y7L7"/>
<protein>
    <submittedName>
        <fullName evidence="1">Uncharacterized protein</fullName>
    </submittedName>
</protein>
<keyword evidence="2" id="KW-1185">Reference proteome</keyword>
<dbReference type="EMBL" id="CP001841">
    <property type="protein sequence ID" value="AEF81886.1"/>
    <property type="molecule type" value="Genomic_DNA"/>
</dbReference>
<reference evidence="2" key="1">
    <citation type="submission" date="2009-12" db="EMBL/GenBank/DDBJ databases">
        <title>Complete sequence of Treponema azotonutricium strain ZAS-9.</title>
        <authorList>
            <person name="Tetu S.G."/>
            <person name="Matson E."/>
            <person name="Ren Q."/>
            <person name="Seshadri R."/>
            <person name="Elbourne L."/>
            <person name="Hassan K.A."/>
            <person name="Durkin A."/>
            <person name="Radune D."/>
            <person name="Mohamoud Y."/>
            <person name="Shay R."/>
            <person name="Jin S."/>
            <person name="Zhang X."/>
            <person name="Lucey K."/>
            <person name="Ballor N.R."/>
            <person name="Ottesen E."/>
            <person name="Rosenthal R."/>
            <person name="Allen A."/>
            <person name="Leadbetter J.R."/>
            <person name="Paulsen I.T."/>
        </authorList>
    </citation>
    <scope>NUCLEOTIDE SEQUENCE [LARGE SCALE GENOMIC DNA]</scope>
    <source>
        <strain evidence="2">ATCC BAA-888 / DSM 13862 / ZAS-9</strain>
    </source>
</reference>
<organism evidence="1 2">
    <name type="scientific">Leadbettera azotonutricia (strain ATCC BAA-888 / DSM 13862 / ZAS-9)</name>
    <name type="common">Treponema azotonutricium</name>
    <dbReference type="NCBI Taxonomy" id="545695"/>
    <lineage>
        <taxon>Bacteria</taxon>
        <taxon>Pseudomonadati</taxon>
        <taxon>Spirochaetota</taxon>
        <taxon>Spirochaetia</taxon>
        <taxon>Spirochaetales</taxon>
        <taxon>Breznakiellaceae</taxon>
        <taxon>Leadbettera</taxon>
    </lineage>
</organism>
<dbReference type="KEGG" id="taz:TREAZ_1061"/>